<dbReference type="Proteomes" id="UP001163166">
    <property type="component" value="Chromosome"/>
</dbReference>
<evidence type="ECO:0000313" key="3">
    <source>
        <dbReference type="EMBL" id="UYO41113.1"/>
    </source>
</evidence>
<keyword evidence="1" id="KW-1133">Transmembrane helix</keyword>
<keyword evidence="1" id="KW-0812">Transmembrane</keyword>
<evidence type="ECO:0000313" key="4">
    <source>
        <dbReference type="Proteomes" id="UP001163166"/>
    </source>
</evidence>
<accession>A0AAX3E201</accession>
<dbReference type="InterPro" id="IPR050261">
    <property type="entry name" value="FrsA_esterase"/>
</dbReference>
<evidence type="ECO:0000259" key="2">
    <source>
        <dbReference type="Pfam" id="PF12146"/>
    </source>
</evidence>
<gene>
    <name evidence="3" type="ORF">KQX62_07390</name>
</gene>
<feature type="transmembrane region" description="Helical" evidence="1">
    <location>
        <begin position="270"/>
        <end position="289"/>
    </location>
</feature>
<feature type="transmembrane region" description="Helical" evidence="1">
    <location>
        <begin position="514"/>
        <end position="533"/>
    </location>
</feature>
<proteinExistence type="predicted"/>
<reference evidence="3" key="1">
    <citation type="journal article" date="2022" name="Biol. Control">
        <title>In silico genomic analysis of Rhodopseudomonas palustris strains revealed potential biocontrol agents and crop yield enhancers.</title>
        <authorList>
            <person name="Surachat K."/>
            <person name="Kantachote D."/>
            <person name="Deachamag P."/>
            <person name="Wonglapsuwan M."/>
        </authorList>
    </citation>
    <scope>NUCLEOTIDE SEQUENCE</scope>
    <source>
        <strain evidence="3">TLS06</strain>
    </source>
</reference>
<evidence type="ECO:0000256" key="1">
    <source>
        <dbReference type="SAM" id="Phobius"/>
    </source>
</evidence>
<sequence length="534" mass="57407">MAMRRGLTPLRIIVALAAVVAIVVALWQLQRGKDGLLITTATVGQTPVTVFRQPSATKAPVVVIAHGFAGSQQLMQPFAQTLARNGYIAVTFDFTGHGRNPVTMVGDVDEPTKITGVLVDELGRVTDYARKLPESDGRAAVLGHSMASDIVVAYAVEHPEIVATVAVSVFTRKSTATLPHNLLVIVGALEPQMLKDEGLRIVNQVAGGNAAEGRTYGSFADGTARRFVLSSGVEHIGVLYSQDSMRESLHWMNDAFGRTGSGWIDQRPRWLALLFGGLISLAWPLSKLLPRAAAVPMGASLSWKQLLVTAIVPAVLTPLLLWKAPTDFLIILLGDYLTLHFLLYGLLTAAILVLIRLRNRRSATHPPRPHAQELAALGALPDPAHPRVAIGALVIAAVAAIAYNILGFGIALDTYLFSFMPIEQRIHLIAAVACGTIPYFITAEWMAHGQGAKRGAYALAKFCFLASLAVAVALNLQKLFFLIIIVPAILLLFLAFGLISNWTYKATNHPLPGALANAVLFAWAIAVTFPMVIR</sequence>
<feature type="domain" description="Serine aminopeptidase S33" evidence="2">
    <location>
        <begin position="60"/>
        <end position="173"/>
    </location>
</feature>
<dbReference type="Pfam" id="PF12146">
    <property type="entry name" value="Hydrolase_4"/>
    <property type="match status" value="1"/>
</dbReference>
<feature type="transmembrane region" description="Helical" evidence="1">
    <location>
        <begin position="480"/>
        <end position="502"/>
    </location>
</feature>
<keyword evidence="1" id="KW-0472">Membrane</keyword>
<feature type="transmembrane region" description="Helical" evidence="1">
    <location>
        <begin position="455"/>
        <end position="474"/>
    </location>
</feature>
<feature type="transmembrane region" description="Helical" evidence="1">
    <location>
        <begin position="301"/>
        <end position="322"/>
    </location>
</feature>
<feature type="transmembrane region" description="Helical" evidence="1">
    <location>
        <begin position="328"/>
        <end position="355"/>
    </location>
</feature>
<feature type="transmembrane region" description="Helical" evidence="1">
    <location>
        <begin position="12"/>
        <end position="29"/>
    </location>
</feature>
<dbReference type="AlphaFoldDB" id="A0AAX3E201"/>
<feature type="transmembrane region" description="Helical" evidence="1">
    <location>
        <begin position="388"/>
        <end position="412"/>
    </location>
</feature>
<dbReference type="InterPro" id="IPR029058">
    <property type="entry name" value="AB_hydrolase_fold"/>
</dbReference>
<dbReference type="Gene3D" id="3.40.50.1820">
    <property type="entry name" value="alpha/beta hydrolase"/>
    <property type="match status" value="1"/>
</dbReference>
<organism evidence="3 4">
    <name type="scientific">Rhodopseudomonas palustris</name>
    <dbReference type="NCBI Taxonomy" id="1076"/>
    <lineage>
        <taxon>Bacteria</taxon>
        <taxon>Pseudomonadati</taxon>
        <taxon>Pseudomonadota</taxon>
        <taxon>Alphaproteobacteria</taxon>
        <taxon>Hyphomicrobiales</taxon>
        <taxon>Nitrobacteraceae</taxon>
        <taxon>Rhodopseudomonas</taxon>
    </lineage>
</organism>
<dbReference type="RefSeq" id="WP_264075944.1">
    <property type="nucleotide sequence ID" value="NZ_CP076676.1"/>
</dbReference>
<name>A0AAX3E201_RHOPL</name>
<dbReference type="InterPro" id="IPR022742">
    <property type="entry name" value="Hydrolase_4"/>
</dbReference>
<dbReference type="SUPFAM" id="SSF53474">
    <property type="entry name" value="alpha/beta-Hydrolases"/>
    <property type="match status" value="1"/>
</dbReference>
<protein>
    <submittedName>
        <fullName evidence="3">Lysophospholipase</fullName>
    </submittedName>
</protein>
<feature type="transmembrane region" description="Helical" evidence="1">
    <location>
        <begin position="424"/>
        <end position="443"/>
    </location>
</feature>
<dbReference type="PANTHER" id="PTHR22946">
    <property type="entry name" value="DIENELACTONE HYDROLASE DOMAIN-CONTAINING PROTEIN-RELATED"/>
    <property type="match status" value="1"/>
</dbReference>
<dbReference type="EMBL" id="CP076676">
    <property type="protein sequence ID" value="UYO41113.1"/>
    <property type="molecule type" value="Genomic_DNA"/>
</dbReference>